<dbReference type="EMBL" id="JANBUY010000306">
    <property type="protein sequence ID" value="KAJ2860341.1"/>
    <property type="molecule type" value="Genomic_DNA"/>
</dbReference>
<dbReference type="AlphaFoldDB" id="A0A9W8ID96"/>
<protein>
    <submittedName>
        <fullName evidence="1">Uncharacterized protein</fullName>
    </submittedName>
</protein>
<organism evidence="1 2">
    <name type="scientific">Coemansia aciculifera</name>
    <dbReference type="NCBI Taxonomy" id="417176"/>
    <lineage>
        <taxon>Eukaryota</taxon>
        <taxon>Fungi</taxon>
        <taxon>Fungi incertae sedis</taxon>
        <taxon>Zoopagomycota</taxon>
        <taxon>Kickxellomycotina</taxon>
        <taxon>Kickxellomycetes</taxon>
        <taxon>Kickxellales</taxon>
        <taxon>Kickxellaceae</taxon>
        <taxon>Coemansia</taxon>
    </lineage>
</organism>
<evidence type="ECO:0000313" key="1">
    <source>
        <dbReference type="EMBL" id="KAJ2860341.1"/>
    </source>
</evidence>
<comment type="caution">
    <text evidence="1">The sequence shown here is derived from an EMBL/GenBank/DDBJ whole genome shotgun (WGS) entry which is preliminary data.</text>
</comment>
<accession>A0A9W8ID96</accession>
<name>A0A9W8ID96_9FUNG</name>
<dbReference type="Proteomes" id="UP001140074">
    <property type="component" value="Unassembled WGS sequence"/>
</dbReference>
<evidence type="ECO:0000313" key="2">
    <source>
        <dbReference type="Proteomes" id="UP001140074"/>
    </source>
</evidence>
<proteinExistence type="predicted"/>
<reference evidence="1" key="1">
    <citation type="submission" date="2022-07" db="EMBL/GenBank/DDBJ databases">
        <title>Phylogenomic reconstructions and comparative analyses of Kickxellomycotina fungi.</title>
        <authorList>
            <person name="Reynolds N.K."/>
            <person name="Stajich J.E."/>
            <person name="Barry K."/>
            <person name="Grigoriev I.V."/>
            <person name="Crous P."/>
            <person name="Smith M.E."/>
        </authorList>
    </citation>
    <scope>NUCLEOTIDE SEQUENCE</scope>
    <source>
        <strain evidence="1">RSA 476</strain>
    </source>
</reference>
<keyword evidence="2" id="KW-1185">Reference proteome</keyword>
<gene>
    <name evidence="1" type="ORF">GGH94_005580</name>
</gene>
<sequence length="59" mass="6620">MTSEETVDSVSALTKPLVQHHSQGFKRRIMLKAIAIEFAKTIIIPNVLLPKLEPEFNTS</sequence>